<comment type="function">
    <text evidence="6">The UvrABC repair system catalyzes the recognition and processing of DNA lesions. UvrC both incises the 5' and 3' sides of the lesion. The N-terminal half is responsible for the 3' incision and the C-terminal half is responsible for the 5' incision.</text>
</comment>
<comment type="subunit">
    <text evidence="6">Interacts with UvrB in an incision complex.</text>
</comment>
<dbReference type="Pfam" id="PF02151">
    <property type="entry name" value="UVR"/>
    <property type="match status" value="1"/>
</dbReference>
<feature type="domain" description="UvrC family homology region profile" evidence="10">
    <location>
        <begin position="259"/>
        <end position="515"/>
    </location>
</feature>
<dbReference type="InterPro" id="IPR047296">
    <property type="entry name" value="GIY-YIG_UvrC_Cho"/>
</dbReference>
<dbReference type="Gene3D" id="1.10.150.20">
    <property type="entry name" value="5' to 3' exonuclease, C-terminal subdomain"/>
    <property type="match status" value="1"/>
</dbReference>
<keyword evidence="1 6" id="KW-0963">Cytoplasm</keyword>
<evidence type="ECO:0000259" key="9">
    <source>
        <dbReference type="PROSITE" id="PS50164"/>
    </source>
</evidence>
<dbReference type="Pfam" id="PF14520">
    <property type="entry name" value="HHH_5"/>
    <property type="match status" value="1"/>
</dbReference>
<dbReference type="Gene3D" id="3.40.1440.10">
    <property type="entry name" value="GIY-YIG endonuclease"/>
    <property type="match status" value="1"/>
</dbReference>
<dbReference type="InterPro" id="IPR004791">
    <property type="entry name" value="UvrC"/>
</dbReference>
<evidence type="ECO:0000259" key="10">
    <source>
        <dbReference type="PROSITE" id="PS50165"/>
    </source>
</evidence>
<dbReference type="InterPro" id="IPR003583">
    <property type="entry name" value="Hlx-hairpin-Hlx_DNA-bd_motif"/>
</dbReference>
<gene>
    <name evidence="6 11" type="primary">uvrC</name>
    <name evidence="11" type="ORF">NF556_11530</name>
</gene>
<dbReference type="InterPro" id="IPR001162">
    <property type="entry name" value="UvrC_RNase_H_dom"/>
</dbReference>
<comment type="similarity">
    <text evidence="6">Belongs to the UvrC family.</text>
</comment>
<feature type="domain" description="UVR" evidence="8">
    <location>
        <begin position="208"/>
        <end position="243"/>
    </location>
</feature>
<dbReference type="PANTHER" id="PTHR30562:SF1">
    <property type="entry name" value="UVRABC SYSTEM PROTEIN C"/>
    <property type="match status" value="1"/>
</dbReference>
<dbReference type="Proteomes" id="UP001056455">
    <property type="component" value="Chromosome"/>
</dbReference>
<reference evidence="11" key="1">
    <citation type="submission" date="2022-06" db="EMBL/GenBank/DDBJ databases">
        <title>Ornithinimicrobium HY1793.</title>
        <authorList>
            <person name="Huang Y."/>
        </authorList>
    </citation>
    <scope>NUCLEOTIDE SEQUENCE</scope>
    <source>
        <strain evidence="11">HY1793</strain>
    </source>
</reference>
<dbReference type="SUPFAM" id="SSF47781">
    <property type="entry name" value="RuvA domain 2-like"/>
    <property type="match status" value="1"/>
</dbReference>
<evidence type="ECO:0000256" key="1">
    <source>
        <dbReference type="ARBA" id="ARBA00022490"/>
    </source>
</evidence>
<dbReference type="CDD" id="cd10434">
    <property type="entry name" value="GIY-YIG_UvrC_Cho"/>
    <property type="match status" value="1"/>
</dbReference>
<evidence type="ECO:0000313" key="12">
    <source>
        <dbReference type="Proteomes" id="UP001056455"/>
    </source>
</evidence>
<evidence type="ECO:0000256" key="6">
    <source>
        <dbReference type="HAMAP-Rule" id="MF_00203"/>
    </source>
</evidence>
<dbReference type="Gene3D" id="4.10.860.10">
    <property type="entry name" value="UVR domain"/>
    <property type="match status" value="1"/>
</dbReference>
<dbReference type="SMART" id="SM00278">
    <property type="entry name" value="HhH1"/>
    <property type="match status" value="2"/>
</dbReference>
<dbReference type="Pfam" id="PF01541">
    <property type="entry name" value="GIY-YIG"/>
    <property type="match status" value="1"/>
</dbReference>
<dbReference type="InterPro" id="IPR010994">
    <property type="entry name" value="RuvA_2-like"/>
</dbReference>
<dbReference type="Pfam" id="PF08459">
    <property type="entry name" value="UvrC_RNaseH_dom"/>
    <property type="match status" value="1"/>
</dbReference>
<dbReference type="Pfam" id="PF22920">
    <property type="entry name" value="UvrC_RNaseH"/>
    <property type="match status" value="1"/>
</dbReference>
<keyword evidence="6" id="KW-0742">SOS response</keyword>
<dbReference type="NCBIfam" id="NF001824">
    <property type="entry name" value="PRK00558.1-5"/>
    <property type="match status" value="1"/>
</dbReference>
<evidence type="ECO:0000256" key="5">
    <source>
        <dbReference type="ARBA" id="ARBA00023204"/>
    </source>
</evidence>
<dbReference type="SUPFAM" id="SSF82771">
    <property type="entry name" value="GIY-YIG endonuclease"/>
    <property type="match status" value="1"/>
</dbReference>
<keyword evidence="5 6" id="KW-0234">DNA repair</keyword>
<dbReference type="EMBL" id="CP099489">
    <property type="protein sequence ID" value="USQ78285.1"/>
    <property type="molecule type" value="Genomic_DNA"/>
</dbReference>
<dbReference type="HAMAP" id="MF_00203">
    <property type="entry name" value="UvrC"/>
    <property type="match status" value="1"/>
</dbReference>
<keyword evidence="11" id="KW-0378">Hydrolase</keyword>
<dbReference type="PROSITE" id="PS50164">
    <property type="entry name" value="GIY_YIG"/>
    <property type="match status" value="1"/>
</dbReference>
<keyword evidence="2 6" id="KW-0227">DNA damage</keyword>
<dbReference type="PROSITE" id="PS50165">
    <property type="entry name" value="UVRC"/>
    <property type="match status" value="1"/>
</dbReference>
<evidence type="ECO:0000313" key="11">
    <source>
        <dbReference type="EMBL" id="USQ78285.1"/>
    </source>
</evidence>
<dbReference type="PROSITE" id="PS50151">
    <property type="entry name" value="UVR"/>
    <property type="match status" value="1"/>
</dbReference>
<dbReference type="Gene3D" id="3.30.420.340">
    <property type="entry name" value="UvrC, RNAse H endonuclease domain"/>
    <property type="match status" value="1"/>
</dbReference>
<dbReference type="PANTHER" id="PTHR30562">
    <property type="entry name" value="UVRC/OXIDOREDUCTASE"/>
    <property type="match status" value="1"/>
</dbReference>
<dbReference type="InterPro" id="IPR001943">
    <property type="entry name" value="UVR_dom"/>
</dbReference>
<keyword evidence="4 6" id="KW-0267">Excision nuclease</keyword>
<sequence>MADPSTYRPRPGEIPTEPGVYRFRDQHSRVIYVGKAISLRSRLSSYFQDISALHPRTRTMVQTGASVEWTVVRNEVEALQLEYAWIKEYDPRFNVKYRDDKSYPYLAVTMGEDFPRAQVMRGAKKPGTRYFGPYAHAWAIRETLDQLLRVFPVRTCSKGVFKRASQVGRPCLLGYIDKCSAPCVDRVSAQEHREIAEDFCDFMAGNTGRFVKDLEQRMRAASADLDFEAAARLRDDIVALQRALEKSAVVLPDATDADVFALADDELEVAFQVFHVRGGRVRGQRGWVSEKGAEEIADIVEHLLQQVYGGESPEAVPREVLVPVAPTGRGNLEEWLSELRGSRVQIRVPQRGDKKALLETVGRNAHQSLARHKVARSGDLTARSQALQELQEVLELDEAPLRVESFDISHVQGTDVVGSMVVFEDGLPRKSEYRRFIVREGTADDTAAMHEVLTRRFRHLLTAPHGAPEETTGGGDEASAGPTGQPVTPEGRPARFAYPPNLVVVDGGLPQVNAAAAALSEVGVNDVSVIGLAKRLEEIWVPGQDYPVILPRSSEGLYLLQRVRDEAHRFANTFHRQRRSKSMTVSRLDGIPGLGPARQKALLKAFGSVKRIEAASVEDLAGVSGIGPALAALVHERLTGEATTRAPSVNLATGEVLD</sequence>
<dbReference type="RefSeq" id="WP_252591083.1">
    <property type="nucleotide sequence ID" value="NZ_CP099489.1"/>
</dbReference>
<protein>
    <recommendedName>
        <fullName evidence="6">UvrABC system protein C</fullName>
        <shortName evidence="6">Protein UvrC</shortName>
    </recommendedName>
    <alternativeName>
        <fullName evidence="6">Excinuclease ABC subunit C</fullName>
    </alternativeName>
</protein>
<evidence type="ECO:0000256" key="7">
    <source>
        <dbReference type="SAM" id="MobiDB-lite"/>
    </source>
</evidence>
<evidence type="ECO:0000256" key="3">
    <source>
        <dbReference type="ARBA" id="ARBA00022769"/>
    </source>
</evidence>
<comment type="subcellular location">
    <subcellularLocation>
        <location evidence="6">Cytoplasm</location>
    </subcellularLocation>
</comment>
<dbReference type="SUPFAM" id="SSF46600">
    <property type="entry name" value="C-terminal UvrC-binding domain of UvrB"/>
    <property type="match status" value="1"/>
</dbReference>
<accession>A0ABY4YP70</accession>
<dbReference type="InterPro" id="IPR050066">
    <property type="entry name" value="UvrABC_protein_C"/>
</dbReference>
<dbReference type="InterPro" id="IPR035901">
    <property type="entry name" value="GIY-YIG_endonuc_sf"/>
</dbReference>
<dbReference type="InterPro" id="IPR038476">
    <property type="entry name" value="UvrC_RNase_H_dom_sf"/>
</dbReference>
<dbReference type="InterPro" id="IPR000305">
    <property type="entry name" value="GIY-YIG_endonuc"/>
</dbReference>
<name>A0ABY4YP70_9MICO</name>
<dbReference type="GO" id="GO:0016787">
    <property type="term" value="F:hydrolase activity"/>
    <property type="evidence" value="ECO:0007669"/>
    <property type="project" value="UniProtKB-KW"/>
</dbReference>
<feature type="domain" description="GIY-YIG" evidence="9">
    <location>
        <begin position="16"/>
        <end position="95"/>
    </location>
</feature>
<feature type="region of interest" description="Disordered" evidence="7">
    <location>
        <begin position="464"/>
        <end position="493"/>
    </location>
</feature>
<keyword evidence="12" id="KW-1185">Reference proteome</keyword>
<evidence type="ECO:0000256" key="4">
    <source>
        <dbReference type="ARBA" id="ARBA00022881"/>
    </source>
</evidence>
<dbReference type="InterPro" id="IPR036876">
    <property type="entry name" value="UVR_dom_sf"/>
</dbReference>
<evidence type="ECO:0000256" key="2">
    <source>
        <dbReference type="ARBA" id="ARBA00022763"/>
    </source>
</evidence>
<dbReference type="NCBIfam" id="TIGR00194">
    <property type="entry name" value="uvrC"/>
    <property type="match status" value="1"/>
</dbReference>
<evidence type="ECO:0000259" key="8">
    <source>
        <dbReference type="PROSITE" id="PS50151"/>
    </source>
</evidence>
<proteinExistence type="inferred from homology"/>
<keyword evidence="3 6" id="KW-0228">DNA excision</keyword>
<dbReference type="SMART" id="SM00465">
    <property type="entry name" value="GIYc"/>
    <property type="match status" value="1"/>
</dbReference>
<organism evidence="11 12">
    <name type="scientific">Ornithinimicrobium faecis</name>
    <dbReference type="NCBI Taxonomy" id="2934158"/>
    <lineage>
        <taxon>Bacteria</taxon>
        <taxon>Bacillati</taxon>
        <taxon>Actinomycetota</taxon>
        <taxon>Actinomycetes</taxon>
        <taxon>Micrococcales</taxon>
        <taxon>Ornithinimicrobiaceae</taxon>
        <taxon>Ornithinimicrobium</taxon>
    </lineage>
</organism>